<dbReference type="InterPro" id="IPR025445">
    <property type="entry name" value="DUF4191"/>
</dbReference>
<sequence>MAASDKQSKEEKKAAKQAKRANGKQQRGQFWQVLKMLAKEDKLFVPGVIAIIIGTAVVAFLIGLLWGGQWWMLFLGILVGILLAMMFFSRRIQKLMYSRYEGTPGAAAWTLDQLRRGWRVTQSVSMNTHFDAVHRVVGRPGIVLVGEGEPHRVKPLLNQEKKKVARIVGDTPIYELIVVDGADAKATPEQVELSKLNRRLTRYPMNISRDKIDALDTRLNSLNAKSGMQASMPKGPMPQGAKVRSVNRTARRKGGK</sequence>
<proteinExistence type="predicted"/>
<dbReference type="Proteomes" id="UP000186104">
    <property type="component" value="Chromosome"/>
</dbReference>
<keyword evidence="2" id="KW-0812">Transmembrane</keyword>
<evidence type="ECO:0000313" key="3">
    <source>
        <dbReference type="EMBL" id="ANI92109.1"/>
    </source>
</evidence>
<reference evidence="3 4" key="1">
    <citation type="submission" date="2016-06" db="EMBL/GenBank/DDBJ databases">
        <title>Complete genome sequence of a saline-alkali tolerant type strain Dietzia timorensis ID05-A0528T.</title>
        <authorList>
            <person name="Wu X."/>
        </authorList>
    </citation>
    <scope>NUCLEOTIDE SEQUENCE [LARGE SCALE GENOMIC DNA]</scope>
    <source>
        <strain evidence="3 4">ID05-A0528</strain>
    </source>
</reference>
<feature type="transmembrane region" description="Helical" evidence="2">
    <location>
        <begin position="70"/>
        <end position="89"/>
    </location>
</feature>
<keyword evidence="2" id="KW-1133">Transmembrane helix</keyword>
<dbReference type="EMBL" id="CP015961">
    <property type="protein sequence ID" value="ANI92109.1"/>
    <property type="molecule type" value="Genomic_DNA"/>
</dbReference>
<accession>A0A173LK11</accession>
<feature type="compositionally biased region" description="Basic and acidic residues" evidence="1">
    <location>
        <begin position="1"/>
        <end position="14"/>
    </location>
</feature>
<feature type="transmembrane region" description="Helical" evidence="2">
    <location>
        <begin position="43"/>
        <end position="64"/>
    </location>
</feature>
<dbReference type="RefSeq" id="WP_067473270.1">
    <property type="nucleotide sequence ID" value="NZ_CP015961.1"/>
</dbReference>
<feature type="region of interest" description="Disordered" evidence="1">
    <location>
        <begin position="226"/>
        <end position="256"/>
    </location>
</feature>
<protein>
    <recommendedName>
        <fullName evidence="5">DUF4191 domain-containing protein</fullName>
    </recommendedName>
</protein>
<dbReference type="AlphaFoldDB" id="A0A173LK11"/>
<evidence type="ECO:0008006" key="5">
    <source>
        <dbReference type="Google" id="ProtNLM"/>
    </source>
</evidence>
<dbReference type="OrthoDB" id="8479889at2"/>
<dbReference type="STRING" id="499555.BJL86_1327"/>
<name>A0A173LK11_9ACTN</name>
<feature type="region of interest" description="Disordered" evidence="1">
    <location>
        <begin position="1"/>
        <end position="23"/>
    </location>
</feature>
<evidence type="ECO:0000256" key="2">
    <source>
        <dbReference type="SAM" id="Phobius"/>
    </source>
</evidence>
<evidence type="ECO:0000313" key="4">
    <source>
        <dbReference type="Proteomes" id="UP000186104"/>
    </source>
</evidence>
<dbReference type="KEGG" id="dtm:BJL86_1327"/>
<organism evidence="3 4">
    <name type="scientific">Dietzia timorensis</name>
    <dbReference type="NCBI Taxonomy" id="499555"/>
    <lineage>
        <taxon>Bacteria</taxon>
        <taxon>Bacillati</taxon>
        <taxon>Actinomycetota</taxon>
        <taxon>Actinomycetes</taxon>
        <taxon>Mycobacteriales</taxon>
        <taxon>Dietziaceae</taxon>
        <taxon>Dietzia</taxon>
    </lineage>
</organism>
<evidence type="ECO:0000256" key="1">
    <source>
        <dbReference type="SAM" id="MobiDB-lite"/>
    </source>
</evidence>
<gene>
    <name evidence="3" type="ORF">BJL86_1327</name>
</gene>
<dbReference type="Pfam" id="PF13829">
    <property type="entry name" value="DUF4191"/>
    <property type="match status" value="1"/>
</dbReference>
<keyword evidence="2" id="KW-0472">Membrane</keyword>
<keyword evidence="4" id="KW-1185">Reference proteome</keyword>